<gene>
    <name evidence="2" type="ORF">MENT_LOCUS61486</name>
</gene>
<name>A0A6V7Y7S3_MELEN</name>
<organism evidence="2 3">
    <name type="scientific">Meloidogyne enterolobii</name>
    <name type="common">Root-knot nematode worm</name>
    <name type="synonym">Meloidogyne mayaguensis</name>
    <dbReference type="NCBI Taxonomy" id="390850"/>
    <lineage>
        <taxon>Eukaryota</taxon>
        <taxon>Metazoa</taxon>
        <taxon>Ecdysozoa</taxon>
        <taxon>Nematoda</taxon>
        <taxon>Chromadorea</taxon>
        <taxon>Rhabditida</taxon>
        <taxon>Tylenchina</taxon>
        <taxon>Tylenchomorpha</taxon>
        <taxon>Tylenchoidea</taxon>
        <taxon>Meloidogynidae</taxon>
        <taxon>Meloidogyninae</taxon>
        <taxon>Meloidogyne</taxon>
    </lineage>
</organism>
<evidence type="ECO:0000313" key="3">
    <source>
        <dbReference type="Proteomes" id="UP000580250"/>
    </source>
</evidence>
<dbReference type="EMBL" id="CAJEWN010003403">
    <property type="protein sequence ID" value="CAD2207541.1"/>
    <property type="molecule type" value="Genomic_DNA"/>
</dbReference>
<comment type="caution">
    <text evidence="2">The sequence shown here is derived from an EMBL/GenBank/DDBJ whole genome shotgun (WGS) entry which is preliminary data.</text>
</comment>
<reference evidence="2 3" key="1">
    <citation type="submission" date="2020-08" db="EMBL/GenBank/DDBJ databases">
        <authorList>
            <person name="Koutsovoulos G."/>
            <person name="Danchin GJ E."/>
        </authorList>
    </citation>
    <scope>NUCLEOTIDE SEQUENCE [LARGE SCALE GENOMIC DNA]</scope>
</reference>
<evidence type="ECO:0000256" key="1">
    <source>
        <dbReference type="SAM" id="MobiDB-lite"/>
    </source>
</evidence>
<evidence type="ECO:0000313" key="2">
    <source>
        <dbReference type="EMBL" id="CAD2207541.1"/>
    </source>
</evidence>
<dbReference type="AlphaFoldDB" id="A0A6V7Y7S3"/>
<dbReference type="OrthoDB" id="5805552at2759"/>
<sequence>MDGVRHERQQPLPLGSDIGYSSGENNSVHEIISNAKSLGEDYREQYKENDVDPPLWAEQIAQSNELEKSFYRTVPLDDYGMTDLDTDEGGFGQEGGKYLTQKYCKILKKKLDRANLN</sequence>
<feature type="region of interest" description="Disordered" evidence="1">
    <location>
        <begin position="1"/>
        <end position="25"/>
    </location>
</feature>
<proteinExistence type="predicted"/>
<accession>A0A6V7Y7S3</accession>
<protein>
    <submittedName>
        <fullName evidence="2">Uncharacterized protein</fullName>
    </submittedName>
</protein>
<dbReference type="Proteomes" id="UP000580250">
    <property type="component" value="Unassembled WGS sequence"/>
</dbReference>